<name>A0A0L6CT02_9RHOB</name>
<dbReference type="EMBL" id="LGVV01000037">
    <property type="protein sequence ID" value="KNX40889.1"/>
    <property type="molecule type" value="Genomic_DNA"/>
</dbReference>
<evidence type="ECO:0000313" key="2">
    <source>
        <dbReference type="Proteomes" id="UP000037046"/>
    </source>
</evidence>
<dbReference type="PATRIC" id="fig|74031.6.peg.2627"/>
<dbReference type="RefSeq" id="WP_050663438.1">
    <property type="nucleotide sequence ID" value="NZ_CP118494.1"/>
</dbReference>
<organism evidence="1 2">
    <name type="scientific">Roseovarius tolerans</name>
    <dbReference type="NCBI Taxonomy" id="74031"/>
    <lineage>
        <taxon>Bacteria</taxon>
        <taxon>Pseudomonadati</taxon>
        <taxon>Pseudomonadota</taxon>
        <taxon>Alphaproteobacteria</taxon>
        <taxon>Rhodobacterales</taxon>
        <taxon>Roseobacteraceae</taxon>
        <taxon>Roseovarius</taxon>
    </lineage>
</organism>
<gene>
    <name evidence="1" type="ORF">ROTO_25770</name>
</gene>
<sequence length="190" mass="21437">MSEADAWAGMSAEAQLAQLRSLPVREMADLVTNYDWSQHPEPVLGWAMAQKGIDLRVAVCVFFNGAPERFNYMPKGHVPAPLRGTARVLDNICLRINSGFYLVQPGSKPSSDRSLRRWLEYQAADRREGRRGRWILDEAILAPMLNDELSAPPEQTAWRNARPSLWRALLAPLIGLGVDRDILKYKEPRG</sequence>
<accession>A0A0L6CT02</accession>
<dbReference type="STRING" id="74031.SAMN04488077_10153"/>
<dbReference type="Proteomes" id="UP000037046">
    <property type="component" value="Unassembled WGS sequence"/>
</dbReference>
<keyword evidence="2" id="KW-1185">Reference proteome</keyword>
<evidence type="ECO:0000313" key="1">
    <source>
        <dbReference type="EMBL" id="KNX40889.1"/>
    </source>
</evidence>
<dbReference type="AlphaFoldDB" id="A0A0L6CT02"/>
<protein>
    <submittedName>
        <fullName evidence="1">Uncharacterized protein</fullName>
    </submittedName>
</protein>
<dbReference type="OrthoDB" id="7739838at2"/>
<comment type="caution">
    <text evidence="1">The sequence shown here is derived from an EMBL/GenBank/DDBJ whole genome shotgun (WGS) entry which is preliminary data.</text>
</comment>
<reference evidence="2" key="1">
    <citation type="submission" date="2015-07" db="EMBL/GenBank/DDBJ databases">
        <title>Draft Genome Sequence of Roseovarius tolerans EL-164, a producer of N-Acylated Alanine Methyl Esters (NAMEs).</title>
        <authorList>
            <person name="Voget S."/>
            <person name="Bruns H."/>
            <person name="Wagner-Doebler I."/>
            <person name="Schulz S."/>
            <person name="Daniel R."/>
        </authorList>
    </citation>
    <scope>NUCLEOTIDE SEQUENCE [LARGE SCALE GENOMIC DNA]</scope>
    <source>
        <strain evidence="2">EL-164</strain>
    </source>
</reference>
<proteinExistence type="predicted"/>